<dbReference type="OrthoDB" id="1467561at2"/>
<keyword evidence="6" id="KW-0833">Ubl conjugation pathway</keyword>
<evidence type="ECO:0000256" key="3">
    <source>
        <dbReference type="ARBA" id="ARBA00022614"/>
    </source>
</evidence>
<evidence type="ECO:0000259" key="7">
    <source>
        <dbReference type="PROSITE" id="PS52053"/>
    </source>
</evidence>
<reference evidence="8 9" key="1">
    <citation type="submission" date="2015-03" db="EMBL/GenBank/DDBJ databases">
        <title>Comparative genomics of Pseudomonas insights into diversity of traits involved in vanlence and defense.</title>
        <authorList>
            <person name="Qin Y."/>
        </authorList>
    </citation>
    <scope>NUCLEOTIDE SEQUENCE [LARGE SCALE GENOMIC DNA]</scope>
    <source>
        <strain evidence="8 9">H24</strain>
    </source>
</reference>
<keyword evidence="3" id="KW-0433">Leucine-rich repeat</keyword>
<dbReference type="Proteomes" id="UP000033400">
    <property type="component" value="Unassembled WGS sequence"/>
</dbReference>
<dbReference type="GO" id="GO:0005576">
    <property type="term" value="C:extracellular region"/>
    <property type="evidence" value="ECO:0007669"/>
    <property type="project" value="UniProtKB-UniRule"/>
</dbReference>
<accession>A0A0F4V9T1</accession>
<dbReference type="PANTHER" id="PTHR48051:SF1">
    <property type="entry name" value="RAS SUPPRESSOR PROTEIN 1"/>
    <property type="match status" value="1"/>
</dbReference>
<dbReference type="EC" id="2.3.2.27" evidence="2"/>
<dbReference type="Pfam" id="PF20178">
    <property type="entry name" value="ToxA_N"/>
    <property type="match status" value="1"/>
</dbReference>
<dbReference type="InterPro" id="IPR050216">
    <property type="entry name" value="LRR_domain-containing"/>
</dbReference>
<dbReference type="Pfam" id="PF14496">
    <property type="entry name" value="NEL"/>
    <property type="match status" value="1"/>
</dbReference>
<dbReference type="GO" id="GO:0061630">
    <property type="term" value="F:ubiquitin protein ligase activity"/>
    <property type="evidence" value="ECO:0007669"/>
    <property type="project" value="UniProtKB-EC"/>
</dbReference>
<evidence type="ECO:0000256" key="1">
    <source>
        <dbReference type="ARBA" id="ARBA00000900"/>
    </source>
</evidence>
<comment type="catalytic activity">
    <reaction evidence="1">
        <text>S-ubiquitinyl-[E2 ubiquitin-conjugating enzyme]-L-cysteine + [acceptor protein]-L-lysine = [E2 ubiquitin-conjugating enzyme]-L-cysteine + N(6)-ubiquitinyl-[acceptor protein]-L-lysine.</text>
        <dbReference type="EC" id="2.3.2.27"/>
    </reaction>
</comment>
<dbReference type="SUPFAM" id="SSF52075">
    <property type="entry name" value="Outer arm dynein light chain 1"/>
    <property type="match status" value="1"/>
</dbReference>
<keyword evidence="6" id="KW-0808">Transferase</keyword>
<organism evidence="8 9">
    <name type="scientific">Pseudomonas fluorescens</name>
    <dbReference type="NCBI Taxonomy" id="294"/>
    <lineage>
        <taxon>Bacteria</taxon>
        <taxon>Pseudomonadati</taxon>
        <taxon>Pseudomonadota</taxon>
        <taxon>Gammaproteobacteria</taxon>
        <taxon>Pseudomonadales</taxon>
        <taxon>Pseudomonadaceae</taxon>
        <taxon>Pseudomonas</taxon>
    </lineage>
</organism>
<comment type="PTM">
    <text evidence="6">Ubiquitinated in the presence of host E1 ubiquitin-activating enzyme, E2 ubiquitin-conjugating enzyme and ubiquitin.</text>
</comment>
<sequence length="1633" mass="185747">MTVTSTHKGQHYELIKLRIDPVFTNMTVLRNDALRNTVLRRAPWMTTASNSDHERLASANKNAWSAQTSVDRLLANLKDVYSFAEPLLKARLREKYNVEVDVKNTYLILYATKKTPWYVIDTSKGYTARTVSLLDAALHNFSSNETYEADSGFITQPDNRGLFDILPLKEKITVGQFQALCRELDIGSQYKKHLEIILLSKEPVSEAMLQLNVQRSQQTALKAAAHMAWMRKDISRSAHALIIELLNGSHNLVLDGQVMQACELGMMDLTLTGILLIRPDPEQIQRSKKVIAYLPHDPDHPLKEYESSIDFMKELTRQLRDNRVSASTKQSYRQYFSQFVDHEQRGHFFAGLEQRLTIVKWHAKEPTDSRPSWRETPVDRPNLQYSALPITQPLWTWIYQRQLNKILNDARGIAVPTADADSNARWAWWENFKRIVSDIFNAALMVLMPFVPGLGELMLVYTAYQLTHDVIEGVVDLAEGLWEEGAKHIVSVASDVVQLIAFAAGAKIAGEFQLAASAFIERMKPVRLPNGERRLWNPDITAYEHKNLRLPEHSRPDALGLHRHEGKDVLPLDDRLYVVQKESGLDRLQHPARPEAYAPKMAHNGRGAWTHEGENPQTWDSPALMKRLGHSTEGLSLAQLENIRLISGTHEDALRRMHVDNAPPPLLLDDTLKRFRAFEDVGVTSQQVRSGRPMDPPSNWFEQLVTELPGWPSDCALKVYERSDLSGMARTYGSAQPTRTLSLGLADVMEGKLPDNVVDFLDEAQLAQLLGSRLPKQERTQALRDCLADLVDGRKAGISDDVYRFREASNDPRVRQLQHQYPDLPTAIADRLVAHATKSELDTLTGQRRIPLSLKGRARECAFETRSTRAIEGLYQNDLLTPDTERLALNVLRLYSDTYSDLRIEVRGGAQDGPMRCSVGLDDATNVRLLLRDEQGRYEVHDGNQRKLFEADDLYESILRAMPDRSRRELGYAPGQGNAFKQWLKSNARLPADRRTALLEPAIRPVPELDTDLLLRGPLLSRPPLTIEQRVEDLYPHLSKREVATFVSSLPADKDPVEVLTKLDVELNELRNTFDAWKQQMAPVLPDEAAVAPDAVKFISERLLECFQRKSRVFNERSTRLEGGYTLDLSTEFLSHDLERWWKKLPDIKKYLDQITTLSLDSMRFSQGSGGLLKDFTLLRQFSARRCNLTRLPEGVHRMHFLETLRLDDNRIELTPTSVEQLRNLTRMQTLRLDHNPLGRVPNVERMPRLKVLSLAHTGIEAWPDGLFNKHRPRGFFLELQGNPIRTVPDAAPGSHEAWILARARLSPDKLLAPHREALFDYRQSVGLHRQNLYDPLANNARAKWPLSDDSLLWGRRSMGLGTYRVEAWDNLMTEPNATDFFRIIDHLTTSADYRAGGPTREQLSRRVWDLIDAMDLDTQLREKLFGIAEHPEDCTDASSEIFNTMGIEALASQAYAYSTSNAELEVKLVKLAKGATRLDRVNEIARADVMTRPSREEEVEVYLAYQTHLAQRLGLPWQSETMLHRNIAGVSDSAIDRACETVLSREEGDGLVNGMLENAFWDKYLRDTYPNALAANDRYFNRQMGLLEDSLAGSDGEAMTEQAYSAKVSDLGYKRLDLGRRLTRTLMKKHEL</sequence>
<dbReference type="InterPro" id="IPR029487">
    <property type="entry name" value="NEL_dom"/>
</dbReference>
<comment type="similarity">
    <text evidence="6">Belongs to the LRR-containing bacterial E3 ligase family.</text>
</comment>
<dbReference type="InterPro" id="IPR032675">
    <property type="entry name" value="LRR_dom_sf"/>
</dbReference>
<keyword evidence="6" id="KW-1035">Host cytoplasm</keyword>
<protein>
    <recommendedName>
        <fullName evidence="2">RING-type E3 ubiquitin transferase</fullName>
        <ecNumber evidence="2">2.3.2.27</ecNumber>
    </recommendedName>
</protein>
<dbReference type="Gene3D" id="1.20.58.360">
    <property type="entry name" value="Shigella T3SS effector IpaH defines"/>
    <property type="match status" value="1"/>
</dbReference>
<keyword evidence="5" id="KW-0843">Virulence</keyword>
<dbReference type="PANTHER" id="PTHR48051">
    <property type="match status" value="1"/>
</dbReference>
<evidence type="ECO:0000313" key="8">
    <source>
        <dbReference type="EMBL" id="KJZ64732.1"/>
    </source>
</evidence>
<feature type="active site" description="Glycyl thioester intermediate" evidence="6">
    <location>
        <position position="1435"/>
    </location>
</feature>
<keyword evidence="4" id="KW-0677">Repeat</keyword>
<dbReference type="PROSITE" id="PS52053">
    <property type="entry name" value="NEL"/>
    <property type="match status" value="1"/>
</dbReference>
<proteinExistence type="inferred from homology"/>
<dbReference type="InterPro" id="IPR046673">
    <property type="entry name" value="ToxA_N"/>
</dbReference>
<keyword evidence="6" id="KW-0964">Secreted</keyword>
<dbReference type="GO" id="GO:0016567">
    <property type="term" value="P:protein ubiquitination"/>
    <property type="evidence" value="ECO:0007669"/>
    <property type="project" value="InterPro"/>
</dbReference>
<evidence type="ECO:0000256" key="2">
    <source>
        <dbReference type="ARBA" id="ARBA00012483"/>
    </source>
</evidence>
<dbReference type="EMBL" id="LACH01000034">
    <property type="protein sequence ID" value="KJZ64732.1"/>
    <property type="molecule type" value="Genomic_DNA"/>
</dbReference>
<feature type="domain" description="NEL" evidence="7">
    <location>
        <begin position="1346"/>
        <end position="1633"/>
    </location>
</feature>
<comment type="caution">
    <text evidence="8">The sequence shown here is derived from an EMBL/GenBank/DDBJ whole genome shotgun (WGS) entry which is preliminary data.</text>
</comment>
<evidence type="ECO:0000256" key="5">
    <source>
        <dbReference type="ARBA" id="ARBA00023026"/>
    </source>
</evidence>
<keyword evidence="6" id="KW-0832">Ubl conjugation</keyword>
<evidence type="ECO:0000313" key="9">
    <source>
        <dbReference type="Proteomes" id="UP000033400"/>
    </source>
</evidence>
<dbReference type="PATRIC" id="fig|294.133.peg.2832"/>
<evidence type="ECO:0000256" key="4">
    <source>
        <dbReference type="ARBA" id="ARBA00022737"/>
    </source>
</evidence>
<dbReference type="GO" id="GO:0005737">
    <property type="term" value="C:cytoplasm"/>
    <property type="evidence" value="ECO:0007669"/>
    <property type="project" value="TreeGrafter"/>
</dbReference>
<gene>
    <name evidence="8" type="ORF">VD17_16175</name>
</gene>
<dbReference type="Gene3D" id="3.80.10.10">
    <property type="entry name" value="Ribonuclease Inhibitor"/>
    <property type="match status" value="1"/>
</dbReference>
<evidence type="ECO:0000256" key="6">
    <source>
        <dbReference type="PROSITE-ProRule" id="PRU01398"/>
    </source>
</evidence>
<name>A0A0F4V9T1_PSEFL</name>